<feature type="domain" description="Ricin B lectin" evidence="12">
    <location>
        <begin position="465"/>
        <end position="593"/>
    </location>
</feature>
<evidence type="ECO:0000256" key="7">
    <source>
        <dbReference type="ARBA" id="ARBA00023034"/>
    </source>
</evidence>
<comment type="similarity">
    <text evidence="2 11">Belongs to the glycosyltransferase 2 family. GalNAc-T subfamily.</text>
</comment>
<evidence type="ECO:0000256" key="2">
    <source>
        <dbReference type="ARBA" id="ARBA00005680"/>
    </source>
</evidence>
<dbReference type="FunFam" id="3.90.550.10:FF:000029">
    <property type="entry name" value="Polypeptide N-acetylgalactosaminyltransferase"/>
    <property type="match status" value="1"/>
</dbReference>
<reference evidence="13" key="1">
    <citation type="submission" date="2022-08" db="UniProtKB">
        <authorList>
            <consortium name="EnsemblMetazoa"/>
        </authorList>
    </citation>
    <scope>IDENTIFICATION</scope>
    <source>
        <strain evidence="13">Dongola</strain>
    </source>
</reference>
<dbReference type="PANTHER" id="PTHR11675:SF134">
    <property type="entry name" value="N-ACETYLGALACTOSAMINYLTRANSFERASE 4-RELATED"/>
    <property type="match status" value="1"/>
</dbReference>
<dbReference type="InterPro" id="IPR000772">
    <property type="entry name" value="Ricin_B_lectin"/>
</dbReference>
<dbReference type="AlphaFoldDB" id="A0A8W7MUU4"/>
<dbReference type="GO" id="GO:0004653">
    <property type="term" value="F:polypeptide N-acetylgalactosaminyltransferase activity"/>
    <property type="evidence" value="ECO:0007669"/>
    <property type="project" value="TreeGrafter"/>
</dbReference>
<keyword evidence="3 11" id="KW-0812">Transmembrane</keyword>
<keyword evidence="6 11" id="KW-1133">Transmembrane helix</keyword>
<evidence type="ECO:0000313" key="13">
    <source>
        <dbReference type="EnsemblMetazoa" id="AARA018741-PB"/>
    </source>
</evidence>
<evidence type="ECO:0000256" key="11">
    <source>
        <dbReference type="RuleBase" id="RU361242"/>
    </source>
</evidence>
<comment type="pathway">
    <text evidence="11">Protein modification; protein glycosylation.</text>
</comment>
<dbReference type="GO" id="GO:0030246">
    <property type="term" value="F:carbohydrate binding"/>
    <property type="evidence" value="ECO:0007669"/>
    <property type="project" value="UniProtKB-KW"/>
</dbReference>
<keyword evidence="11" id="KW-0464">Manganese</keyword>
<dbReference type="EMBL" id="APCN01005120">
    <property type="status" value="NOT_ANNOTATED_CDS"/>
    <property type="molecule type" value="Genomic_DNA"/>
</dbReference>
<dbReference type="CDD" id="cd02510">
    <property type="entry name" value="pp-GalNAc-T"/>
    <property type="match status" value="1"/>
</dbReference>
<dbReference type="SUPFAM" id="SSF50370">
    <property type="entry name" value="Ricin B-like lectins"/>
    <property type="match status" value="1"/>
</dbReference>
<dbReference type="Proteomes" id="UP000075840">
    <property type="component" value="Unassembled WGS sequence"/>
</dbReference>
<keyword evidence="5" id="KW-0735">Signal-anchor</keyword>
<proteinExistence type="inferred from homology"/>
<evidence type="ECO:0000313" key="14">
    <source>
        <dbReference type="Proteomes" id="UP000075840"/>
    </source>
</evidence>
<evidence type="ECO:0000256" key="1">
    <source>
        <dbReference type="ARBA" id="ARBA00004323"/>
    </source>
</evidence>
<keyword evidence="4 11" id="KW-0430">Lectin</keyword>
<dbReference type="PROSITE" id="PS50231">
    <property type="entry name" value="RICIN_B_LECTIN"/>
    <property type="match status" value="1"/>
</dbReference>
<evidence type="ECO:0000256" key="3">
    <source>
        <dbReference type="ARBA" id="ARBA00022692"/>
    </source>
</evidence>
<dbReference type="Gene3D" id="3.90.550.10">
    <property type="entry name" value="Spore Coat Polysaccharide Biosynthesis Protein SpsA, Chain A"/>
    <property type="match status" value="1"/>
</dbReference>
<evidence type="ECO:0000256" key="10">
    <source>
        <dbReference type="ARBA" id="ARBA00023180"/>
    </source>
</evidence>
<comment type="subcellular location">
    <subcellularLocation>
        <location evidence="1 11">Golgi apparatus membrane</location>
        <topology evidence="1 11">Single-pass type II membrane protein</topology>
    </subcellularLocation>
</comment>
<organism evidence="13 14">
    <name type="scientific">Anopheles arabiensis</name>
    <name type="common">Mosquito</name>
    <dbReference type="NCBI Taxonomy" id="7173"/>
    <lineage>
        <taxon>Eukaryota</taxon>
        <taxon>Metazoa</taxon>
        <taxon>Ecdysozoa</taxon>
        <taxon>Arthropoda</taxon>
        <taxon>Hexapoda</taxon>
        <taxon>Insecta</taxon>
        <taxon>Pterygota</taxon>
        <taxon>Neoptera</taxon>
        <taxon>Endopterygota</taxon>
        <taxon>Diptera</taxon>
        <taxon>Nematocera</taxon>
        <taxon>Culicoidea</taxon>
        <taxon>Culicidae</taxon>
        <taxon>Anophelinae</taxon>
        <taxon>Anopheles</taxon>
    </lineage>
</organism>
<feature type="transmembrane region" description="Helical" evidence="11">
    <location>
        <begin position="21"/>
        <end position="43"/>
    </location>
</feature>
<dbReference type="PANTHER" id="PTHR11675">
    <property type="entry name" value="N-ACETYLGALACTOSAMINYLTRANSFERASE"/>
    <property type="match status" value="1"/>
</dbReference>
<dbReference type="EnsemblMetazoa" id="AARA018741-RB">
    <property type="protein sequence ID" value="AARA018741-PB"/>
    <property type="gene ID" value="AARA018741"/>
</dbReference>
<comment type="cofactor">
    <cofactor evidence="11">
        <name>Mn(2+)</name>
        <dbReference type="ChEBI" id="CHEBI:29035"/>
    </cofactor>
</comment>
<evidence type="ECO:0000256" key="6">
    <source>
        <dbReference type="ARBA" id="ARBA00022989"/>
    </source>
</evidence>
<evidence type="ECO:0000256" key="5">
    <source>
        <dbReference type="ARBA" id="ARBA00022968"/>
    </source>
</evidence>
<dbReference type="InterPro" id="IPR035992">
    <property type="entry name" value="Ricin_B-like_lectins"/>
</dbReference>
<keyword evidence="11" id="KW-0808">Transferase</keyword>
<keyword evidence="9 11" id="KW-1015">Disulfide bond</keyword>
<dbReference type="GO" id="GO:0006493">
    <property type="term" value="P:protein O-linked glycosylation"/>
    <property type="evidence" value="ECO:0007669"/>
    <property type="project" value="TreeGrafter"/>
</dbReference>
<dbReference type="SMART" id="SM00458">
    <property type="entry name" value="RICIN"/>
    <property type="match status" value="1"/>
</dbReference>
<dbReference type="Pfam" id="PF00652">
    <property type="entry name" value="Ricin_B_lectin"/>
    <property type="match status" value="1"/>
</dbReference>
<accession>A0A8W7MUU4</accession>
<dbReference type="GO" id="GO:0000139">
    <property type="term" value="C:Golgi membrane"/>
    <property type="evidence" value="ECO:0007669"/>
    <property type="project" value="UniProtKB-SubCell"/>
</dbReference>
<evidence type="ECO:0000256" key="4">
    <source>
        <dbReference type="ARBA" id="ARBA00022734"/>
    </source>
</evidence>
<dbReference type="Pfam" id="PF00535">
    <property type="entry name" value="Glycos_transf_2"/>
    <property type="match status" value="1"/>
</dbReference>
<keyword evidence="7 11" id="KW-0333">Golgi apparatus</keyword>
<dbReference type="InterPro" id="IPR001173">
    <property type="entry name" value="Glyco_trans_2-like"/>
</dbReference>
<dbReference type="InterPro" id="IPR029044">
    <property type="entry name" value="Nucleotide-diphossugar_trans"/>
</dbReference>
<keyword evidence="10" id="KW-0325">Glycoprotein</keyword>
<sequence>MDDKLLKARKARIRSIIRSAFKFLYPLRYLLLIAATVLLVLLLRHRKQQILFGHFEEHFADVTHKSREFKKIDYHNYEQIQNDLNRVGPGEQGKPATLSPEEATSELRKELYYKNGFNALLSDKISINRSIADLRHPRCHRINYSKQLPQTSIIVPFFDEHWSTLLRTVYSVLRQTPPVLLKEIILVDDGSTKPFLKQPLDDYIAKHLHSLVRVIHLPQRNGLITARLSGAKVAKGEVLLFLDSHVEVGINWLPPLLEPIAGSYRTCVCPFIDVIKDDTFEFIAQDEGARGAFDWNMLYKRLPLRPEDKKDPTQPFPSPVMAGGLFAISARFFWELGGYDDMLEIWGAEQYELSFKIWMCGGRMVDAPCSRVGHIYRSYSPFPSAKTYDFVAKNHKRVAEVWMDEYKQYVYAKNPIRYAIDAGDLSKMKQLRRKLHCKPFRWFMQEVVPDLVDHYPPVEPDDFASGAIQNVAFMNLCVEESNSLNSVNLALCVKNKTMPERTEQHFRFTWRRDIKAMGSSNCVDASNHSVGAELQLFQCHNLQGNQLFQYDVDTRQIYVGKDKSFCFDADGMNGKLILNRCNRKQESQRWRMGQMNVERLRNWAKYGAKFQV</sequence>
<evidence type="ECO:0000256" key="9">
    <source>
        <dbReference type="ARBA" id="ARBA00023157"/>
    </source>
</evidence>
<dbReference type="InterPro" id="IPR045885">
    <property type="entry name" value="GalNAc-T"/>
</dbReference>
<dbReference type="Gene3D" id="2.80.10.50">
    <property type="match status" value="1"/>
</dbReference>
<name>A0A8W7MUU4_ANOAR</name>
<keyword evidence="14" id="KW-1185">Reference proteome</keyword>
<dbReference type="SUPFAM" id="SSF53448">
    <property type="entry name" value="Nucleotide-diphospho-sugar transferases"/>
    <property type="match status" value="1"/>
</dbReference>
<dbReference type="EC" id="2.4.1.-" evidence="11"/>
<evidence type="ECO:0000256" key="8">
    <source>
        <dbReference type="ARBA" id="ARBA00023136"/>
    </source>
</evidence>
<evidence type="ECO:0000259" key="12">
    <source>
        <dbReference type="SMART" id="SM00458"/>
    </source>
</evidence>
<protein>
    <recommendedName>
        <fullName evidence="11">Polypeptide N-acetylgalactosaminyltransferase</fullName>
        <ecNumber evidence="11">2.4.1.-</ecNumber>
    </recommendedName>
    <alternativeName>
        <fullName evidence="11">Protein-UDP acetylgalactosaminyltransferase</fullName>
    </alternativeName>
</protein>
<keyword evidence="8 11" id="KW-0472">Membrane</keyword>
<keyword evidence="11" id="KW-0328">Glycosyltransferase</keyword>